<evidence type="ECO:0000256" key="6">
    <source>
        <dbReference type="SAM" id="MobiDB-lite"/>
    </source>
</evidence>
<feature type="domain" description="Cyclin C-terminal" evidence="8">
    <location>
        <begin position="191"/>
        <end position="322"/>
    </location>
</feature>
<evidence type="ECO:0000256" key="5">
    <source>
        <dbReference type="RuleBase" id="RU000383"/>
    </source>
</evidence>
<feature type="domain" description="Cyclin-like" evidence="7">
    <location>
        <begin position="96"/>
        <end position="182"/>
    </location>
</feature>
<name>A0A507DV47_9FUNG</name>
<dbReference type="SUPFAM" id="SSF47954">
    <property type="entry name" value="Cyclin-like"/>
    <property type="match status" value="2"/>
</dbReference>
<dbReference type="SMART" id="SM01332">
    <property type="entry name" value="Cyclin_C"/>
    <property type="match status" value="1"/>
</dbReference>
<reference evidence="9 10" key="1">
    <citation type="journal article" date="2019" name="Sci. Rep.">
        <title>Comparative genomics of chytrid fungi reveal insights into the obligate biotrophic and pathogenic lifestyle of Synchytrium endobioticum.</title>
        <authorList>
            <person name="van de Vossenberg B.T.L.H."/>
            <person name="Warris S."/>
            <person name="Nguyen H.D.T."/>
            <person name="van Gent-Pelzer M.P.E."/>
            <person name="Joly D.L."/>
            <person name="van de Geest H.C."/>
            <person name="Bonants P.J.M."/>
            <person name="Smith D.S."/>
            <person name="Levesque C.A."/>
            <person name="van der Lee T.A.J."/>
        </authorList>
    </citation>
    <scope>NUCLEOTIDE SEQUENCE [LARGE SCALE GENOMIC DNA]</scope>
    <source>
        <strain evidence="9 10">CBS 809.83</strain>
    </source>
</reference>
<evidence type="ECO:0000259" key="8">
    <source>
        <dbReference type="SMART" id="SM01332"/>
    </source>
</evidence>
<dbReference type="Proteomes" id="UP000318582">
    <property type="component" value="Unassembled WGS sequence"/>
</dbReference>
<dbReference type="EMBL" id="QEAQ01000129">
    <property type="protein sequence ID" value="TPX55075.1"/>
    <property type="molecule type" value="Genomic_DNA"/>
</dbReference>
<dbReference type="PROSITE" id="PS00292">
    <property type="entry name" value="CYCLINS"/>
    <property type="match status" value="1"/>
</dbReference>
<comment type="caution">
    <text evidence="9">The sequence shown here is derived from an EMBL/GenBank/DDBJ whole genome shotgun (WGS) entry which is preliminary data.</text>
</comment>
<keyword evidence="4" id="KW-0131">Cell cycle</keyword>
<dbReference type="SMART" id="SM00385">
    <property type="entry name" value="CYCLIN"/>
    <property type="match status" value="1"/>
</dbReference>
<dbReference type="GO" id="GO:0051301">
    <property type="term" value="P:cell division"/>
    <property type="evidence" value="ECO:0007669"/>
    <property type="project" value="UniProtKB-KW"/>
</dbReference>
<dbReference type="GO" id="GO:0051726">
    <property type="term" value="P:regulation of cell cycle"/>
    <property type="evidence" value="ECO:0007669"/>
    <property type="project" value="UniProtKB-ARBA"/>
</dbReference>
<evidence type="ECO:0000256" key="2">
    <source>
        <dbReference type="ARBA" id="ARBA00022618"/>
    </source>
</evidence>
<dbReference type="AlphaFoldDB" id="A0A507DV47"/>
<evidence type="ECO:0000313" key="10">
    <source>
        <dbReference type="Proteomes" id="UP000318582"/>
    </source>
</evidence>
<dbReference type="Pfam" id="PF00134">
    <property type="entry name" value="Cyclin_N"/>
    <property type="match status" value="1"/>
</dbReference>
<comment type="similarity">
    <text evidence="1 5">Belongs to the cyclin family.</text>
</comment>
<dbReference type="GO" id="GO:0019887">
    <property type="term" value="F:protein kinase regulator activity"/>
    <property type="evidence" value="ECO:0007669"/>
    <property type="project" value="UniProtKB-ARBA"/>
</dbReference>
<dbReference type="STRING" id="109895.A0A507DV47"/>
<evidence type="ECO:0000259" key="7">
    <source>
        <dbReference type="SMART" id="SM00385"/>
    </source>
</evidence>
<dbReference type="Pfam" id="PF02984">
    <property type="entry name" value="Cyclin_C"/>
    <property type="match status" value="1"/>
</dbReference>
<protein>
    <submittedName>
        <fullName evidence="9">Uncharacterized protein</fullName>
    </submittedName>
</protein>
<keyword evidence="2" id="KW-0132">Cell division</keyword>
<evidence type="ECO:0000256" key="1">
    <source>
        <dbReference type="ARBA" id="ARBA00008742"/>
    </source>
</evidence>
<dbReference type="InterPro" id="IPR048258">
    <property type="entry name" value="Cyclins_cyclin-box"/>
</dbReference>
<dbReference type="InterPro" id="IPR004367">
    <property type="entry name" value="Cyclin_C-dom"/>
</dbReference>
<keyword evidence="3 5" id="KW-0195">Cyclin</keyword>
<feature type="compositionally biased region" description="Basic residues" evidence="6">
    <location>
        <begin position="350"/>
        <end position="359"/>
    </location>
</feature>
<dbReference type="InterPro" id="IPR039361">
    <property type="entry name" value="Cyclin"/>
</dbReference>
<dbReference type="FunFam" id="1.10.472.10:FF:000010">
    <property type="entry name" value="G1/S-specific cyclin Cln1"/>
    <property type="match status" value="1"/>
</dbReference>
<proteinExistence type="inferred from homology"/>
<gene>
    <name evidence="9" type="ORF">PhCBS80983_g05622</name>
</gene>
<evidence type="ECO:0000313" key="9">
    <source>
        <dbReference type="EMBL" id="TPX55075.1"/>
    </source>
</evidence>
<sequence>MFSYFAEPSLAATRLPSLHHSLLASTALTPKSEPRPCLQTPKAHARARRNKCHEFDEYGPEILDQMLNAEMKAVVDPTYMREQPELSWAMRQTLIVWLIQVHGQYNLQPETLYLTINIIDRISSVRSITKEQYQLIGTTALWVAAKYEENHGRVPTLKNLSFICSHHYRESDFLQTERLILRLLNFDLGHPTPEAFLRTFHAETARAGDSRTVELGNAQVHSIARYLMEIGTVAAPDGFFVKRRPSVLATGSLHLAEIIFHDAGLPNSGVFTKSHIVKDSARDPRIIECVHVLSGLLGKGCAVIRDKYATKAQHEASHIVFAWVKSNAMHAARTPPTQHYRQLYGSHPQQHLHQHHHQQSPHANFLDGQYPSCPAPGLLTPPKDMMGWGSYTPVHV</sequence>
<evidence type="ECO:0000256" key="4">
    <source>
        <dbReference type="ARBA" id="ARBA00023306"/>
    </source>
</evidence>
<dbReference type="InterPro" id="IPR006671">
    <property type="entry name" value="Cyclin_N"/>
</dbReference>
<keyword evidence="10" id="KW-1185">Reference proteome</keyword>
<dbReference type="InterPro" id="IPR013763">
    <property type="entry name" value="Cyclin-like_dom"/>
</dbReference>
<organism evidence="9 10">
    <name type="scientific">Powellomyces hirtus</name>
    <dbReference type="NCBI Taxonomy" id="109895"/>
    <lineage>
        <taxon>Eukaryota</taxon>
        <taxon>Fungi</taxon>
        <taxon>Fungi incertae sedis</taxon>
        <taxon>Chytridiomycota</taxon>
        <taxon>Chytridiomycota incertae sedis</taxon>
        <taxon>Chytridiomycetes</taxon>
        <taxon>Spizellomycetales</taxon>
        <taxon>Powellomycetaceae</taxon>
        <taxon>Powellomyces</taxon>
    </lineage>
</organism>
<accession>A0A507DV47</accession>
<dbReference type="PANTHER" id="PTHR10177">
    <property type="entry name" value="CYCLINS"/>
    <property type="match status" value="1"/>
</dbReference>
<feature type="region of interest" description="Disordered" evidence="6">
    <location>
        <begin position="347"/>
        <end position="367"/>
    </location>
</feature>
<evidence type="ECO:0000256" key="3">
    <source>
        <dbReference type="ARBA" id="ARBA00023127"/>
    </source>
</evidence>
<dbReference type="Gene3D" id="1.10.472.10">
    <property type="entry name" value="Cyclin-like"/>
    <property type="match status" value="2"/>
</dbReference>
<dbReference type="InterPro" id="IPR036915">
    <property type="entry name" value="Cyclin-like_sf"/>
</dbReference>